<keyword evidence="3" id="KW-1185">Reference proteome</keyword>
<dbReference type="Proteomes" id="UP000053732">
    <property type="component" value="Unassembled WGS sequence"/>
</dbReference>
<feature type="chain" id="PRO_5005195252" evidence="1">
    <location>
        <begin position="20"/>
        <end position="89"/>
    </location>
</feature>
<protein>
    <submittedName>
        <fullName evidence="2">Str. FM013</fullName>
    </submittedName>
</protein>
<name>A0A0G4NYQ0_PENC3</name>
<reference evidence="2 3" key="1">
    <citation type="journal article" date="2014" name="Nat. Commun.">
        <title>Multiple recent horizontal transfers of a large genomic region in cheese making fungi.</title>
        <authorList>
            <person name="Cheeseman K."/>
            <person name="Ropars J."/>
            <person name="Renault P."/>
            <person name="Dupont J."/>
            <person name="Gouzy J."/>
            <person name="Branca A."/>
            <person name="Abraham A.L."/>
            <person name="Ceppi M."/>
            <person name="Conseiller E."/>
            <person name="Debuchy R."/>
            <person name="Malagnac F."/>
            <person name="Goarin A."/>
            <person name="Silar P."/>
            <person name="Lacoste S."/>
            <person name="Sallet E."/>
            <person name="Bensimon A."/>
            <person name="Giraud T."/>
            <person name="Brygoo Y."/>
        </authorList>
    </citation>
    <scope>NUCLEOTIDE SEQUENCE [LARGE SCALE GENOMIC DNA]</scope>
    <source>
        <strain evidence="3">FM 013</strain>
    </source>
</reference>
<keyword evidence="1" id="KW-0732">Signal</keyword>
<evidence type="ECO:0000256" key="1">
    <source>
        <dbReference type="SAM" id="SignalP"/>
    </source>
</evidence>
<organism evidence="2 3">
    <name type="scientific">Penicillium camemberti (strain FM 013)</name>
    <dbReference type="NCBI Taxonomy" id="1429867"/>
    <lineage>
        <taxon>Eukaryota</taxon>
        <taxon>Fungi</taxon>
        <taxon>Dikarya</taxon>
        <taxon>Ascomycota</taxon>
        <taxon>Pezizomycotina</taxon>
        <taxon>Eurotiomycetes</taxon>
        <taxon>Eurotiomycetidae</taxon>
        <taxon>Eurotiales</taxon>
        <taxon>Aspergillaceae</taxon>
        <taxon>Penicillium</taxon>
    </lineage>
</organism>
<gene>
    <name evidence="2" type="ORF">PCAMFM013_S003g000003</name>
</gene>
<dbReference type="EMBL" id="HG793136">
    <property type="protein sequence ID" value="CRL19212.1"/>
    <property type="molecule type" value="Genomic_DNA"/>
</dbReference>
<evidence type="ECO:0000313" key="2">
    <source>
        <dbReference type="EMBL" id="CRL19212.1"/>
    </source>
</evidence>
<accession>A0A0G4NYQ0</accession>
<feature type="signal peptide" evidence="1">
    <location>
        <begin position="1"/>
        <end position="19"/>
    </location>
</feature>
<evidence type="ECO:0000313" key="3">
    <source>
        <dbReference type="Proteomes" id="UP000053732"/>
    </source>
</evidence>
<dbReference type="AlphaFoldDB" id="A0A0G4NYQ0"/>
<sequence length="89" mass="9752">MLTRIWILFLSATLEQTHCADIIGGPSGLGDGHILPDWGSLGREQSFSPMTSRKAPRPVRIACKGARLHPAYGSGKGDVRMQTPEYHHN</sequence>
<proteinExistence type="predicted"/>